<dbReference type="EMBL" id="ACHA02000012">
    <property type="protein sequence ID" value="EFK56240.1"/>
    <property type="molecule type" value="Genomic_DNA"/>
</dbReference>
<dbReference type="eggNOG" id="COG3291">
    <property type="taxonomic scope" value="Bacteria"/>
</dbReference>
<dbReference type="GO" id="GO:0004553">
    <property type="term" value="F:hydrolase activity, hydrolyzing O-glycosyl compounds"/>
    <property type="evidence" value="ECO:0007669"/>
    <property type="project" value="UniProtKB-ARBA"/>
</dbReference>
<evidence type="ECO:0000256" key="2">
    <source>
        <dbReference type="ARBA" id="ARBA00023157"/>
    </source>
</evidence>
<dbReference type="AlphaFoldDB" id="D7VR39"/>
<reference evidence="4" key="1">
    <citation type="submission" date="2010-07" db="EMBL/GenBank/DDBJ databases">
        <authorList>
            <person name="Muzny D."/>
            <person name="Qin X."/>
            <person name="Buhay C."/>
            <person name="Dugan-Rocha S."/>
            <person name="Ding Y."/>
            <person name="Chen G."/>
            <person name="Hawes A."/>
            <person name="Holder M."/>
            <person name="Jhangiani S."/>
            <person name="Johnson A."/>
            <person name="Khan Z."/>
            <person name="Li Z."/>
            <person name="Liu W."/>
            <person name="Liu X."/>
            <person name="Perez L."/>
            <person name="Shen H."/>
            <person name="Wang Q."/>
            <person name="Watt J."/>
            <person name="Xi L."/>
            <person name="Xin Y."/>
            <person name="Zhou J."/>
            <person name="Deng J."/>
            <person name="Jiang H."/>
            <person name="Liu Y."/>
            <person name="Qu J."/>
            <person name="Song X.-Z."/>
            <person name="Zhang L."/>
            <person name="Villasana D."/>
            <person name="Johnson A."/>
            <person name="Liu J."/>
            <person name="Liyanage D."/>
            <person name="Lorensuhewa L."/>
            <person name="Robinson T."/>
            <person name="Song A."/>
            <person name="Song B.-B."/>
            <person name="Dinh H."/>
            <person name="Thornton R."/>
            <person name="Coyle M."/>
            <person name="Francisco L."/>
            <person name="Jackson L."/>
            <person name="Javaid M."/>
            <person name="Korchina V."/>
            <person name="Kovar C."/>
            <person name="Mata R."/>
            <person name="Mathew T."/>
            <person name="Ngo R."/>
            <person name="Nguyen L."/>
            <person name="Nguyen N."/>
            <person name="Okwuonu G."/>
            <person name="Ongeri F."/>
            <person name="Pham C."/>
            <person name="Simmons D."/>
            <person name="Wilczek-Boney K."/>
            <person name="Hale W."/>
            <person name="Jakkamsetti A."/>
            <person name="Pham P."/>
            <person name="Ruth R."/>
            <person name="San Lucas F."/>
            <person name="Warren J."/>
            <person name="Zhang J."/>
            <person name="Zhao Z."/>
            <person name="Zhou C."/>
            <person name="Zhu D."/>
            <person name="Lee S."/>
            <person name="Bess C."/>
            <person name="Blankenburg K."/>
            <person name="Forbes L."/>
            <person name="Fu Q."/>
            <person name="Gubbala S."/>
            <person name="Hirani K."/>
            <person name="Jayaseelan J.C."/>
            <person name="Lara F."/>
            <person name="Munidasa M."/>
            <person name="Palculict T."/>
            <person name="Patil S."/>
            <person name="Pu L.-L."/>
            <person name="Saada N."/>
            <person name="Tang L."/>
            <person name="Weissenberger G."/>
            <person name="Zhu Y."/>
            <person name="Hemphill L."/>
            <person name="Shang Y."/>
            <person name="Youmans B."/>
            <person name="Ayvaz T."/>
            <person name="Ross M."/>
            <person name="Santibanez J."/>
            <person name="Aqrawi P."/>
            <person name="Gross S."/>
            <person name="Joshi V."/>
            <person name="Fowler G."/>
            <person name="Nazareth L."/>
            <person name="Reid J."/>
            <person name="Worley K."/>
            <person name="Petrosino J."/>
            <person name="Highlander S."/>
            <person name="Gibbs R."/>
        </authorList>
    </citation>
    <scope>NUCLEOTIDE SEQUENCE [LARGE SCALE GENOMIC DNA]</scope>
    <source>
        <strain evidence="4">ATCC 33861</strain>
    </source>
</reference>
<evidence type="ECO:0000256" key="1">
    <source>
        <dbReference type="ARBA" id="ARBA00022729"/>
    </source>
</evidence>
<dbReference type="PROSITE" id="PS51257">
    <property type="entry name" value="PROKAR_LIPOPROTEIN"/>
    <property type="match status" value="1"/>
</dbReference>
<keyword evidence="2" id="KW-1015">Disulfide bond</keyword>
<proteinExistence type="predicted"/>
<keyword evidence="1" id="KW-0732">Signal</keyword>
<dbReference type="STRING" id="525373.HMPREF0766_13443"/>
<comment type="caution">
    <text evidence="4">The sequence shown here is derived from an EMBL/GenBank/DDBJ whole genome shotgun (WGS) entry which is preliminary data.</text>
</comment>
<feature type="domain" description="LamG-like jellyroll fold" evidence="3">
    <location>
        <begin position="200"/>
        <end position="325"/>
    </location>
</feature>
<evidence type="ECO:0000313" key="4">
    <source>
        <dbReference type="EMBL" id="EFK56240.1"/>
    </source>
</evidence>
<dbReference type="InterPro" id="IPR013320">
    <property type="entry name" value="ConA-like_dom_sf"/>
</dbReference>
<keyword evidence="5" id="KW-1185">Reference proteome</keyword>
<dbReference type="InterPro" id="IPR006558">
    <property type="entry name" value="LamG-like"/>
</dbReference>
<dbReference type="HOGENOM" id="CLU_050496_1_0_10"/>
<dbReference type="Pfam" id="PF08522">
    <property type="entry name" value="BT_3987-like_N"/>
    <property type="match status" value="1"/>
</dbReference>
<organism evidence="4 5">
    <name type="scientific">Sphingobacterium spiritivorum ATCC 33861</name>
    <dbReference type="NCBI Taxonomy" id="525373"/>
    <lineage>
        <taxon>Bacteria</taxon>
        <taxon>Pseudomonadati</taxon>
        <taxon>Bacteroidota</taxon>
        <taxon>Sphingobacteriia</taxon>
        <taxon>Sphingobacteriales</taxon>
        <taxon>Sphingobacteriaceae</taxon>
        <taxon>Sphingobacterium</taxon>
    </lineage>
</organism>
<dbReference type="Pfam" id="PF13385">
    <property type="entry name" value="Laminin_G_3"/>
    <property type="match status" value="1"/>
</dbReference>
<dbReference type="Gene3D" id="2.60.40.1740">
    <property type="entry name" value="hypothetical protein (bacova_03559)"/>
    <property type="match status" value="1"/>
</dbReference>
<gene>
    <name evidence="4" type="ORF">HMPREF0766_13443</name>
</gene>
<accession>D7VR39</accession>
<dbReference type="SUPFAM" id="SSF49899">
    <property type="entry name" value="Concanavalin A-like lectins/glucanases"/>
    <property type="match status" value="1"/>
</dbReference>
<dbReference type="OrthoDB" id="2582440at2"/>
<evidence type="ECO:0000259" key="3">
    <source>
        <dbReference type="SMART" id="SM00560"/>
    </source>
</evidence>
<evidence type="ECO:0000313" key="5">
    <source>
        <dbReference type="Proteomes" id="UP000006258"/>
    </source>
</evidence>
<sequence length="381" mass="41984">MCKIYYYSFLFFVTFSFYSCKKSNVENSGIFITDPERKGLAERMVPVDNTGGALTLSASSSQPVKSDINLVFETDSNQITDYNLRNGTKYKALPKRFYSLSSVSDNDTNNSTSANSTINTGSSLSSSVKLKILPFDNTLTEGDQYMIPVKIASASGEIPLLESSKVAYVIIARVFVNPALHFPGGTYVNFKIHDPLVKINTWTAEFRIKMPKFGNNAVMGAYPDEIFVRFGDVISDPNQLQVKFAGLQPFSNTHFAPNTWYHVAIVFDGNKNRFTMYVDGIQDFSIPVPAGTTFSLNTMWFASSGNGLSATAQEVRFWTKALSQTEIRSGMCSVNPKSEGLYGYWKFNEGSGKIAEDATGKGHTGGLSTNNSWVSGIRCPE</sequence>
<protein>
    <recommendedName>
        <fullName evidence="3">LamG-like jellyroll fold domain-containing protein</fullName>
    </recommendedName>
</protein>
<dbReference type="SMART" id="SM00560">
    <property type="entry name" value="LamGL"/>
    <property type="match status" value="1"/>
</dbReference>
<name>D7VR39_SPHSI</name>
<dbReference type="GO" id="GO:0005975">
    <property type="term" value="P:carbohydrate metabolic process"/>
    <property type="evidence" value="ECO:0007669"/>
    <property type="project" value="UniProtKB-ARBA"/>
</dbReference>
<dbReference type="Gene3D" id="2.60.120.200">
    <property type="match status" value="1"/>
</dbReference>
<dbReference type="Proteomes" id="UP000006258">
    <property type="component" value="Unassembled WGS sequence"/>
</dbReference>
<dbReference type="InterPro" id="IPR013728">
    <property type="entry name" value="BT_3987-like_N"/>
</dbReference>